<keyword evidence="2" id="KW-0732">Signal</keyword>
<evidence type="ECO:0000313" key="3">
    <source>
        <dbReference type="EMBL" id="SOQ55936.1"/>
    </source>
</evidence>
<feature type="region of interest" description="Disordered" evidence="1">
    <location>
        <begin position="2696"/>
        <end position="2717"/>
    </location>
</feature>
<proteinExistence type="predicted"/>
<feature type="signal peptide" evidence="2">
    <location>
        <begin position="1"/>
        <end position="21"/>
    </location>
</feature>
<feature type="compositionally biased region" description="Low complexity" evidence="1">
    <location>
        <begin position="1118"/>
        <end position="1130"/>
    </location>
</feature>
<gene>
    <name evidence="3" type="ORF">SFRICE_008793</name>
</gene>
<feature type="region of interest" description="Disordered" evidence="1">
    <location>
        <begin position="2344"/>
        <end position="2371"/>
    </location>
</feature>
<feature type="region of interest" description="Disordered" evidence="1">
    <location>
        <begin position="3003"/>
        <end position="3029"/>
    </location>
</feature>
<feature type="region of interest" description="Disordered" evidence="1">
    <location>
        <begin position="1386"/>
        <end position="1424"/>
    </location>
</feature>
<feature type="region of interest" description="Disordered" evidence="1">
    <location>
        <begin position="356"/>
        <end position="409"/>
    </location>
</feature>
<feature type="compositionally biased region" description="Basic and acidic residues" evidence="1">
    <location>
        <begin position="1326"/>
        <end position="1343"/>
    </location>
</feature>
<dbReference type="EMBL" id="ODYU01010670">
    <property type="protein sequence ID" value="SOQ55936.1"/>
    <property type="molecule type" value="Genomic_DNA"/>
</dbReference>
<protein>
    <submittedName>
        <fullName evidence="3">SFRICE_008793</fullName>
    </submittedName>
</protein>
<evidence type="ECO:0000256" key="2">
    <source>
        <dbReference type="SAM" id="SignalP"/>
    </source>
</evidence>
<sequence length="3353" mass="369496">MTVGKLYGTFVLLLYLQENYAQQGLNNNQNVGVNSGLGFQQQPPQRTNALNNANQIPTGGLNINVLQQSNLQQANGGNIQQQLSLPANLQPQAGSGSLGNVQFNKQGLAQLPPGLAFNPTRSQANCPQINNVCNQNTPPPQQPNNVNTPFPNSLAELAALKGPSLLSLFASQINGQPQQNQQMANFSPVQNQLTDIQKQILARAIQGPNQPCNIAQPRPVVENRPTVTVQGLPVTQPPQAIVTPVGQLPYTAVQAQLLPAYIQNQPVPVTVVEEPSALSFILSDTQPDAQFFYPPYQVQKRESKSNLKSLIPLIIDLLKEKNACGCRNCGCPNNGLGNSIPEPTIFGGYSNIADSKAAENKKRDDEDEEGKKESKGKKSLQKNVINDESEEGSEENDSDYEDDSTANPYGYRGYNNAPVPYGSPPFLPPQGYGPPIPIVIDDDDSSLEKILPLLLIMLTRWWYKRPGDYWCKYTTITMNSFVWLACFIALTNVVLIQAQFGGSQGYPGYGAPPPYPIIVKSNNDDDGMKHILPILLLLLCDNGGFGGGCGGCGGFGGGCGVPGSPYYVQESITPSYNPSYPTYAPSIAPSFPGPMAPIIIDDDDDDNWHHILYYLIFAMRNRRGASPFPYGFPSFGGFSENPFPSSDEPSPNQPSQNPNEITLNLFTCKPCIRDLCNPFFPPCNRDCRLYSNLNGPYCNSFCNCNNFNSYEEPCGYVNCNQYDRASNYFQCSCDPTSNFDYGPSRCFCEPYNPYTNPAGYGYDTFPQPGFEVNMASAKFVVFAALLIVLNMHWAQCQFYPGYGGYYPQVIGRDNDNDLDTILPILILAMFGRNGGLGCNGERLLLQNNTKYQASIIETRPTRYKVTSKPNANPTQGFPSEYFPEVEYPESIADSSKPFYMSSSPFSDDVKSSFNSLIAQGNKPKPEKSQEKLSLFSQKAKEVTDTKGNEINSNNTSTNETVQDDTILDLENDTVELEAPSFDNSTENLFTNGSKTNQSIEDIEEWGLVAELLKDLDEFVKNITIIEEEFQDGDNTTVESETDESEFISPNNETIVEFDGNSFHSEGHDQIRTPLFEGLNDTNDTAANITSLLNENTTDSSTIACRHCMPRTPRKSALLNNLNPAKNNPLSTPFPPTRTDKTSKQTFGKTNQNARISKNPFRNESIFKKKHNFPENDFPLDTTPRDPFQLKTNFNNYQANRAKANSLRNTQSSIINEMKKERKMKRKLQSNAQLNNDINQPTKEMNPTTFTSGSVNTLLDPQAFPDIQYPLNTMETWEPMYWNSFSLAPPTPFDGLETPRSKPTINENIKYPSTRMTKTKARQFLKSYDKIKEENKRTSTDNSKRSNAGQSGLSFKKTATSEKASDDFITASLLEKDHKKSSVTNVTVESTTGETPNSDTQDICPISDSPVNTEFNKSNRSETATKTTTNTLKYSKISLLTEALAAIEDILNSDETNTSVSAENYCAIPEEHINNTCNPIRNETTSTGRIDYIEVVENSGNNLQPSTNSSDEAVIACEELLEAEIDGIPVSVLQSNISSLLEETNIENFTIVESMMNVETQAPTVGIEAFSNKLNQTLTNQAAPGPTSIIIIPINNNAVGPPQSHMIDTTGNAPIIVYIPSTQSNDVPSQTMFGQQNISLVSSNKTVPNNELNNDLSNTAPLLNDNPASTALVSELLDDISNSESSLPMCEPLPINSMCYNNESSQSSIKEKPFLNNATHKSINDMKLFVNSSSNEKSFDDESADIRDDINTEKTLPQVLDSQHPIFDFPGSEVTGLSDGPYNNIDNELPILPREIDSSQVHAPSEQQFVTKDNATLDDHQLDPKDAVESNLLPHDVVKTINEGFMPESSKGDINLPIVVPTEPIHVSLLPVDESIQSIPLSENLGAMAKPADKTIPTPASEAHTSIPIELSLSPSPTTNLFDKRIIIDVKLVPIEDTGDAHHSMKTVQDSLPLPPDVLSSQSKTDKLSERQDHIDSIVYYEPSRTRNNFQEQRYEMLHSTPYLEANYNLASSYEEDESKPHLVNNLVAPIPNTDPSHGNIELTTKDMKDLPLRIGILLPDFSELMEDEPISYNMPKIEHSEESTKADISNDLPIKMLDHLPLSRPINEFDRTLLPAEVMDADDVSQDTPEGLIQPTAVPKDELILEATKPIESEIKIDEVTNKSVTPVGESAAGKDEIESMYRNFNDNKSLSPPRMANSLAEAGPVLVDHSPLDVNSDILVNLPLPTDISSLTSKLLVTKALLDNVLADINNTYNTGVLSPSTEAIPISIPLANTNTAVEIPPSGPNSLLSSEEVFPNRINDTKKVSLNTLPITNLDECNSTDNTTNSLGNFTLPEDTCPLIPTSEFPPSKEQVNNETIQTEPTHNGKKSVDEIDNASFPKICSGLSSDTAVPDRLLLINGPLDHTGVEIDIPHANEDITNSQEFIHINDSKDFEDTLPGLDTPIDQTIKKEDKADNPNLPSHFNVPIFKSIDDIPTITVTKDLLESVLLDIFTKRLSLPLTQTNEDTPSLSERTTHHLESTGNFEEDSIMTSLLGQLGDTKPTLSVLEKPVLDTANTDTTNDSLLMQVDKSSSTVLDDDGAEILNSLKEEISDEGINSLFTAANQTPSEIVDHKQDIRDYWTSKDHTDELSLSKNKNILTISSSDSPDYDNEPLKQITPSSSEITITKELLESVLTDVLRKELLLPRAQGPADISPLILTSPPNDKETPIPNAIDNSLKENNEASLSAPLVNNPADLTDTSFNMSPNQSSIQLDDNIQHQENNLPLVDYIDDEQSKSEQESMHAANNEAIQLPTTIKIPLQNTLKDISSGGFTLSVVESAASPSTIETGIPNNTISGTPLEHVDNNIPNTQTVDSLDSPIDHEIIEIHEHESTITPTNDKTLPIDEIIISVPNDDVFSPKSPSELRITKALLENVLMDIFTMGLSGLVEKRLHVPSVDDITNKSPIQVLEVSSNTAHADQSRDNLAFIKETEINLPVALSDTTVNEISSKIPIDNSNISTFDKEKENNNENVKTTMPLENDDDERSSIKDTKIDSNKNIYEDNMPSTEKEKYSTSKLTITKALLENLLTDILTKGLSLPEEKPSPLTSPTALDKTLYYTETPIPDTNNETPLIEEEEEEDIPLDISLVGEINNDSIITENSKDTLPTGDQAILDTPSIDSYTDQNTEVIDKDQNHNNNLALKEYNNDLSPLNEGISEPRTVPVASRSVLDKTLYVVDNIQANRKQTAPKPIDETFEISTENSNLYQEENNSILEQDSDEITRGNSDLDVHSKESFEEIENNSEDLSKDAEEMASLENTFDDLSLMEDIHDVIEEIPDSPEIKSKRILYSKLPSTKALLEKILLDITNGGILG</sequence>
<accession>A0A2H1WSI5</accession>
<feature type="region of interest" description="Disordered" evidence="1">
    <location>
        <begin position="1118"/>
        <end position="1149"/>
    </location>
</feature>
<feature type="compositionally biased region" description="Acidic residues" evidence="1">
    <location>
        <begin position="387"/>
        <end position="404"/>
    </location>
</feature>
<feature type="compositionally biased region" description="Polar residues" evidence="1">
    <location>
        <begin position="1408"/>
        <end position="1421"/>
    </location>
</feature>
<feature type="chain" id="PRO_5013581194" evidence="2">
    <location>
        <begin position="22"/>
        <end position="3353"/>
    </location>
</feature>
<feature type="compositionally biased region" description="Basic and acidic residues" evidence="1">
    <location>
        <begin position="356"/>
        <end position="373"/>
    </location>
</feature>
<reference evidence="3" key="1">
    <citation type="submission" date="2016-07" db="EMBL/GenBank/DDBJ databases">
        <authorList>
            <person name="Bretaudeau A."/>
        </authorList>
    </citation>
    <scope>NUCLEOTIDE SEQUENCE</scope>
    <source>
        <strain evidence="3">Rice</strain>
        <tissue evidence="3">Whole body</tissue>
    </source>
</reference>
<organism evidence="3">
    <name type="scientific">Spodoptera frugiperda</name>
    <name type="common">Fall armyworm</name>
    <dbReference type="NCBI Taxonomy" id="7108"/>
    <lineage>
        <taxon>Eukaryota</taxon>
        <taxon>Metazoa</taxon>
        <taxon>Ecdysozoa</taxon>
        <taxon>Arthropoda</taxon>
        <taxon>Hexapoda</taxon>
        <taxon>Insecta</taxon>
        <taxon>Pterygota</taxon>
        <taxon>Neoptera</taxon>
        <taxon>Endopterygota</taxon>
        <taxon>Lepidoptera</taxon>
        <taxon>Glossata</taxon>
        <taxon>Ditrysia</taxon>
        <taxon>Noctuoidea</taxon>
        <taxon>Noctuidae</taxon>
        <taxon>Amphipyrinae</taxon>
        <taxon>Spodoptera</taxon>
    </lineage>
</organism>
<evidence type="ECO:0000256" key="1">
    <source>
        <dbReference type="SAM" id="MobiDB-lite"/>
    </source>
</evidence>
<feature type="compositionally biased region" description="Polar residues" evidence="1">
    <location>
        <begin position="2352"/>
        <end position="2364"/>
    </location>
</feature>
<feature type="region of interest" description="Disordered" evidence="1">
    <location>
        <begin position="1326"/>
        <end position="1357"/>
    </location>
</feature>
<feature type="compositionally biased region" description="Polar residues" evidence="1">
    <location>
        <begin position="1344"/>
        <end position="1357"/>
    </location>
</feature>
<feature type="region of interest" description="Disordered" evidence="1">
    <location>
        <begin position="1945"/>
        <end position="1968"/>
    </location>
</feature>
<name>A0A2H1WSI5_SPOFR</name>